<evidence type="ECO:0000259" key="3">
    <source>
        <dbReference type="Pfam" id="PF13086"/>
    </source>
</evidence>
<reference evidence="6 7" key="1">
    <citation type="submission" date="2017-10" db="EMBL/GenBank/DDBJ databases">
        <title>Comparative genomics in systemic dimorphic fungi from Ajellomycetaceae.</title>
        <authorList>
            <person name="Munoz J.F."/>
            <person name="Mcewen J.G."/>
            <person name="Clay O.K."/>
            <person name="Cuomo C.A."/>
        </authorList>
    </citation>
    <scope>NUCLEOTIDE SEQUENCE [LARGE SCALE GENOMIC DNA]</scope>
    <source>
        <strain evidence="6 7">UAMH130</strain>
    </source>
</reference>
<keyword evidence="1 6" id="KW-0347">Helicase</keyword>
<evidence type="ECO:0000313" key="7">
    <source>
        <dbReference type="Proteomes" id="UP000224080"/>
    </source>
</evidence>
<feature type="region of interest" description="Disordered" evidence="2">
    <location>
        <begin position="1088"/>
        <end position="1107"/>
    </location>
</feature>
<gene>
    <name evidence="6" type="ORF">GX51_03230</name>
</gene>
<evidence type="ECO:0000313" key="6">
    <source>
        <dbReference type="EMBL" id="PGH04934.1"/>
    </source>
</evidence>
<dbReference type="CDD" id="cd06008">
    <property type="entry name" value="NF-X1-zinc-finger"/>
    <property type="match status" value="1"/>
</dbReference>
<dbReference type="InterPro" id="IPR041679">
    <property type="entry name" value="DNA2/NAM7-like_C"/>
</dbReference>
<evidence type="ECO:0000256" key="1">
    <source>
        <dbReference type="ARBA" id="ARBA00022806"/>
    </source>
</evidence>
<keyword evidence="1 6" id="KW-0067">ATP-binding</keyword>
<sequence>MPAKLKYLEVPLGDAGPGLTAPPCKQADMKPRRLNPTRLPGPKIALNKDIQAYVEETRRAAAGDTWTAKPEIPTANEILGVDEIGDSDHVDLVANKIQGPWPSTDMYLKTHYDLLREDAIASLRDAVAYVKAEPRMKDSLDVCIYEKVFIVGVTCADAGIAMKLTFSTARAGKNIVWEYSPRLTTGTMVALTPANDMFKSKCIVAIVAARPLDELKKTPSEIDIFYARAEDAEFDPQMEFVMVEARSGYYEASRHTLTALQKMAREGFPFSEYLCDLQPNIEPPEYIKLNPIIDMSATSVDEGDVKIDVLNNWPSPPESLDSSQWNALRQILTKRLAIVQGPPGTGKTHVSVIALKMLLSSLPSTDPPVIIAAQTNHALDQLLRHVAQFQTNYVRLGGRSADLDIKKRTIFELRKANPVPTIPGGLFGPSKKRLKELAENIFKLFQPFAPVNSKSPLPAALLLKLNIITQSQHDSLVKGAEGWVHGGDQVEPLAAWLGDNKAKFEVAYQSNNFGFVEDEIDLEYEQLKELELEQGIDEEDAENLRGPYMALMEQVKGRTLSATAADASRARLSKQDDLWKVPPRDRGGIYSIFQKLAKEAIQDSFRSLAKRYEAAAENLKTGKWELNSTIIQSARVVGMTTTGLSKYRALISSVKPKIIMIEEAAEVIEAPIAAACIKSLEHLILIGDHKQLQGTCAVKELEGEPFFLKVSLFERLVHNGIQFKTLTKQRRMAPEIRRILAPIYDDLEDHPSVADRPPVPGMGGVNSFFFCHDWPESSDSLLSKYNDSEARMIVGFFIYLHLNGVAVQDITVLTFYNGQRKKILKALRDNSLLQGQYLKVSTVDSYQGEENEIVLLSLVRSNENSGNMGFLAVENRVCVALSRAKRGFYIFGNAEFLAVSNALWWEVVQIVGCGPRRIGYHVPVTCANHQTKTYISQPEKWLLTDGGCSLKCGQKLKCGHDCPLRCHVVSHSQVKCLQPCTKGLPCGHPCVEICDFPCKCQYGECSALNEGFRAGENEPPPPRSAAPTGDNHTPTQTAALTPANALPKTHSHVDFIQNYHDYSNGGAKRDDARLASIERLIIEHEKKNDKAPPRMPGDVVPGSDKPPLPIVMGNAVLPARPAGDAPMRQKYVQYYSPR</sequence>
<feature type="domain" description="ZNFX1" evidence="5">
    <location>
        <begin position="138"/>
        <end position="246"/>
    </location>
</feature>
<dbReference type="GO" id="GO:0031048">
    <property type="term" value="P:regulatory ncRNA-mediated heterochromatin formation"/>
    <property type="evidence" value="ECO:0007669"/>
    <property type="project" value="TreeGrafter"/>
</dbReference>
<dbReference type="STRING" id="2060905.A0A2B7X001"/>
<comment type="caution">
    <text evidence="6">The sequence shown here is derived from an EMBL/GenBank/DDBJ whole genome shotgun (WGS) entry which is preliminary data.</text>
</comment>
<dbReference type="Pfam" id="PF13087">
    <property type="entry name" value="AAA_12"/>
    <property type="match status" value="1"/>
</dbReference>
<evidence type="ECO:0000259" key="4">
    <source>
        <dbReference type="Pfam" id="PF13087"/>
    </source>
</evidence>
<dbReference type="GO" id="GO:0004386">
    <property type="term" value="F:helicase activity"/>
    <property type="evidence" value="ECO:0007669"/>
    <property type="project" value="UniProtKB-KW"/>
</dbReference>
<dbReference type="FunFam" id="3.40.50.300:FF:001366">
    <property type="entry name" value="ATP binding protein, putative"/>
    <property type="match status" value="1"/>
</dbReference>
<dbReference type="InterPro" id="IPR027417">
    <property type="entry name" value="P-loop_NTPase"/>
</dbReference>
<keyword evidence="1 6" id="KW-0547">Nucleotide-binding</keyword>
<dbReference type="AlphaFoldDB" id="A0A2B7X001"/>
<feature type="domain" description="DNA2/NAM7 helicase helicase" evidence="3">
    <location>
        <begin position="320"/>
        <end position="400"/>
    </location>
</feature>
<dbReference type="GO" id="GO:0031380">
    <property type="term" value="C:nuclear RNA-directed RNA polymerase complex"/>
    <property type="evidence" value="ECO:0007669"/>
    <property type="project" value="TreeGrafter"/>
</dbReference>
<dbReference type="Pfam" id="PF25396">
    <property type="entry name" value="ZNFX1"/>
    <property type="match status" value="1"/>
</dbReference>
<organism evidence="6 7">
    <name type="scientific">Blastomyces parvus</name>
    <dbReference type="NCBI Taxonomy" id="2060905"/>
    <lineage>
        <taxon>Eukaryota</taxon>
        <taxon>Fungi</taxon>
        <taxon>Dikarya</taxon>
        <taxon>Ascomycota</taxon>
        <taxon>Pezizomycotina</taxon>
        <taxon>Eurotiomycetes</taxon>
        <taxon>Eurotiomycetidae</taxon>
        <taxon>Onygenales</taxon>
        <taxon>Ajellomycetaceae</taxon>
        <taxon>Blastomyces</taxon>
    </lineage>
</organism>
<dbReference type="OrthoDB" id="409395at2759"/>
<dbReference type="CDD" id="cd18808">
    <property type="entry name" value="SF1_C_Upf1"/>
    <property type="match status" value="1"/>
</dbReference>
<feature type="region of interest" description="Disordered" evidence="2">
    <location>
        <begin position="16"/>
        <end position="41"/>
    </location>
</feature>
<dbReference type="PANTHER" id="PTHR10887">
    <property type="entry name" value="DNA2/NAM7 HELICASE FAMILY"/>
    <property type="match status" value="1"/>
</dbReference>
<evidence type="ECO:0000256" key="2">
    <source>
        <dbReference type="SAM" id="MobiDB-lite"/>
    </source>
</evidence>
<keyword evidence="7" id="KW-1185">Reference proteome</keyword>
<name>A0A2B7X001_9EURO</name>
<dbReference type="Proteomes" id="UP000224080">
    <property type="component" value="Unassembled WGS sequence"/>
</dbReference>
<dbReference type="InterPro" id="IPR057373">
    <property type="entry name" value="ZNFX1"/>
</dbReference>
<dbReference type="InterPro" id="IPR047187">
    <property type="entry name" value="SF1_C_Upf1"/>
</dbReference>
<protein>
    <submittedName>
        <fullName evidence="6">Helicase required for RNAi-mediated heterochromatin assembly 1</fullName>
    </submittedName>
</protein>
<feature type="domain" description="DNA2/NAM7 helicase helicase" evidence="3">
    <location>
        <begin position="599"/>
        <end position="696"/>
    </location>
</feature>
<dbReference type="Gene3D" id="3.40.50.300">
    <property type="entry name" value="P-loop containing nucleotide triphosphate hydrolases"/>
    <property type="match status" value="3"/>
</dbReference>
<proteinExistence type="predicted"/>
<accession>A0A2B7X001</accession>
<evidence type="ECO:0000259" key="5">
    <source>
        <dbReference type="Pfam" id="PF25396"/>
    </source>
</evidence>
<keyword evidence="1 6" id="KW-0378">Hydrolase</keyword>
<dbReference type="InterPro" id="IPR041677">
    <property type="entry name" value="DNA2/NAM7_AAA_11"/>
</dbReference>
<dbReference type="InterPro" id="IPR045055">
    <property type="entry name" value="DNA2/NAM7-like"/>
</dbReference>
<dbReference type="SUPFAM" id="SSF52540">
    <property type="entry name" value="P-loop containing nucleoside triphosphate hydrolases"/>
    <property type="match status" value="1"/>
</dbReference>
<dbReference type="EMBL" id="PDNC01000034">
    <property type="protein sequence ID" value="PGH04934.1"/>
    <property type="molecule type" value="Genomic_DNA"/>
</dbReference>
<dbReference type="PANTHER" id="PTHR10887:SF341">
    <property type="entry name" value="NFX1-TYPE ZINC FINGER-CONTAINING PROTEIN 1"/>
    <property type="match status" value="1"/>
</dbReference>
<dbReference type="Pfam" id="PF13086">
    <property type="entry name" value="AAA_11"/>
    <property type="match status" value="2"/>
</dbReference>
<feature type="region of interest" description="Disordered" evidence="2">
    <location>
        <begin position="1013"/>
        <end position="1038"/>
    </location>
</feature>
<feature type="domain" description="DNA2/NAM7 helicase-like C-terminal" evidence="4">
    <location>
        <begin position="708"/>
        <end position="894"/>
    </location>
</feature>